<keyword evidence="1" id="KW-0732">Signal</keyword>
<dbReference type="InterPro" id="IPR006311">
    <property type="entry name" value="TAT_signal"/>
</dbReference>
<gene>
    <name evidence="2" type="ORF">CHO01_26650</name>
    <name evidence="3" type="ORF">HNR08_002666</name>
</gene>
<reference evidence="3 5" key="2">
    <citation type="submission" date="2020-08" db="EMBL/GenBank/DDBJ databases">
        <title>Sequencing the genomes of 1000 actinobacteria strains.</title>
        <authorList>
            <person name="Klenk H.-P."/>
        </authorList>
    </citation>
    <scope>NUCLEOTIDE SEQUENCE [LARGE SCALE GENOMIC DNA]</scope>
    <source>
        <strain evidence="3 5">DSM 9581</strain>
    </source>
</reference>
<reference evidence="2 4" key="1">
    <citation type="submission" date="2019-07" db="EMBL/GenBank/DDBJ databases">
        <title>Whole genome shotgun sequence of Cellulomonas hominis NBRC 16055.</title>
        <authorList>
            <person name="Hosoyama A."/>
            <person name="Uohara A."/>
            <person name="Ohji S."/>
            <person name="Ichikawa N."/>
        </authorList>
    </citation>
    <scope>NUCLEOTIDE SEQUENCE [LARGE SCALE GENOMIC DNA]</scope>
    <source>
        <strain evidence="2 4">NBRC 16055</strain>
    </source>
</reference>
<protein>
    <recommendedName>
        <fullName evidence="6">Peptidase inhibitor family I36</fullName>
    </recommendedName>
</protein>
<proteinExistence type="predicted"/>
<dbReference type="OrthoDB" id="4829189at2"/>
<evidence type="ECO:0000313" key="4">
    <source>
        <dbReference type="Proteomes" id="UP000321723"/>
    </source>
</evidence>
<evidence type="ECO:0000313" key="3">
    <source>
        <dbReference type="EMBL" id="MBB5473930.1"/>
    </source>
</evidence>
<dbReference type="AlphaFoldDB" id="A0A511FE58"/>
<dbReference type="EMBL" id="BJVQ01000040">
    <property type="protein sequence ID" value="GEL47549.1"/>
    <property type="molecule type" value="Genomic_DNA"/>
</dbReference>
<organism evidence="2 4">
    <name type="scientific">Cellulomonas hominis</name>
    <dbReference type="NCBI Taxonomy" id="156981"/>
    <lineage>
        <taxon>Bacteria</taxon>
        <taxon>Bacillati</taxon>
        <taxon>Actinomycetota</taxon>
        <taxon>Actinomycetes</taxon>
        <taxon>Micrococcales</taxon>
        <taxon>Cellulomonadaceae</taxon>
        <taxon>Cellulomonas</taxon>
    </lineage>
</organism>
<feature type="signal peptide" evidence="1">
    <location>
        <begin position="1"/>
        <end position="31"/>
    </location>
</feature>
<dbReference type="RefSeq" id="WP_146838739.1">
    <property type="nucleotide sequence ID" value="NZ_BJVQ01000040.1"/>
</dbReference>
<evidence type="ECO:0008006" key="6">
    <source>
        <dbReference type="Google" id="ProtNLM"/>
    </source>
</evidence>
<keyword evidence="4" id="KW-1185">Reference proteome</keyword>
<name>A0A511FE58_9CELL</name>
<evidence type="ECO:0000256" key="1">
    <source>
        <dbReference type="SAM" id="SignalP"/>
    </source>
</evidence>
<dbReference type="Proteomes" id="UP000321723">
    <property type="component" value="Unassembled WGS sequence"/>
</dbReference>
<dbReference type="EMBL" id="JACHDN010000001">
    <property type="protein sequence ID" value="MBB5473930.1"/>
    <property type="molecule type" value="Genomic_DNA"/>
</dbReference>
<evidence type="ECO:0000313" key="2">
    <source>
        <dbReference type="EMBL" id="GEL47549.1"/>
    </source>
</evidence>
<accession>A0A511FE58</accession>
<dbReference type="PROSITE" id="PS51318">
    <property type="entry name" value="TAT"/>
    <property type="match status" value="1"/>
</dbReference>
<feature type="chain" id="PRO_5036363242" description="Peptidase inhibitor family I36" evidence="1">
    <location>
        <begin position="32"/>
        <end position="127"/>
    </location>
</feature>
<dbReference type="Pfam" id="PF03995">
    <property type="entry name" value="Inhibitor_I36"/>
    <property type="match status" value="1"/>
</dbReference>
<dbReference type="Proteomes" id="UP000564629">
    <property type="component" value="Unassembled WGS sequence"/>
</dbReference>
<sequence>METSRRTRRARLAVVGALALTLSALAPVAHAEDEPVAPMSSSQCALGHFCVWSGTGYSGTFWSTAGLGLQNTTVSVAGSVWNRMSVDVRMYSAANGGGTIRCWQNGIQNGTVSVGSASVRTMTATTC</sequence>
<comment type="caution">
    <text evidence="2">The sequence shown here is derived from an EMBL/GenBank/DDBJ whole genome shotgun (WGS) entry which is preliminary data.</text>
</comment>
<evidence type="ECO:0000313" key="5">
    <source>
        <dbReference type="Proteomes" id="UP000564629"/>
    </source>
</evidence>